<evidence type="ECO:0000313" key="1">
    <source>
        <dbReference type="EMBL" id="MCU9848649.1"/>
    </source>
</evidence>
<dbReference type="Pfam" id="PF26363">
    <property type="entry name" value="Phospholipase-like"/>
    <property type="match status" value="1"/>
</dbReference>
<comment type="caution">
    <text evidence="1">The sequence shown here is derived from an EMBL/GenBank/DDBJ whole genome shotgun (WGS) entry which is preliminary data.</text>
</comment>
<proteinExistence type="predicted"/>
<evidence type="ECO:0000313" key="2">
    <source>
        <dbReference type="Proteomes" id="UP001209535"/>
    </source>
</evidence>
<accession>A0ABT2X5K2</accession>
<dbReference type="RefSeq" id="WP_263336232.1">
    <property type="nucleotide sequence ID" value="NZ_JAOVQO010000010.1"/>
</dbReference>
<dbReference type="SUPFAM" id="SSF53474">
    <property type="entry name" value="alpha/beta-Hydrolases"/>
    <property type="match status" value="1"/>
</dbReference>
<organism evidence="1 2">
    <name type="scientific">Albidovulum salinarum</name>
    <dbReference type="NCBI Taxonomy" id="2984153"/>
    <lineage>
        <taxon>Bacteria</taxon>
        <taxon>Pseudomonadati</taxon>
        <taxon>Pseudomonadota</taxon>
        <taxon>Alphaproteobacteria</taxon>
        <taxon>Rhodobacterales</taxon>
        <taxon>Paracoccaceae</taxon>
        <taxon>Albidovulum</taxon>
    </lineage>
</organism>
<protein>
    <recommendedName>
        <fullName evidence="3">Lipase (Class 3)</fullName>
    </recommendedName>
</protein>
<dbReference type="Gene3D" id="3.40.50.1820">
    <property type="entry name" value="alpha/beta hydrolase"/>
    <property type="match status" value="1"/>
</dbReference>
<name>A0ABT2X5K2_9RHOB</name>
<reference evidence="1 2" key="1">
    <citation type="submission" date="2022-10" db="EMBL/GenBank/DDBJ databases">
        <title>Defluviimonas sp. nov., isolated from ocean surface sediments.</title>
        <authorList>
            <person name="He W."/>
            <person name="Wang L."/>
            <person name="Zhang D.-F."/>
        </authorList>
    </citation>
    <scope>NUCLEOTIDE SEQUENCE [LARGE SCALE GENOMIC DNA]</scope>
    <source>
        <strain evidence="1 2">WL0024</strain>
    </source>
</reference>
<dbReference type="Proteomes" id="UP001209535">
    <property type="component" value="Unassembled WGS sequence"/>
</dbReference>
<evidence type="ECO:0008006" key="3">
    <source>
        <dbReference type="Google" id="ProtNLM"/>
    </source>
</evidence>
<keyword evidence="2" id="KW-1185">Reference proteome</keyword>
<sequence>MTISKDLYLAILSMDAYNREYGAGIELGGDTSIGESTIIDRQLVGIGREQYDAWQAAGFYAIAYDTPYGTVISYRGTDFTPAEDFAADQTEGWPLGAGNVLKEQTRLAADFLDAVQPDDSAKSVILTGHSLGGGLAGFQGRIYGNEAIVFDPMTYLRSAENLFEILRTNPSHDAANAHIALRRDRSFCERVAA</sequence>
<gene>
    <name evidence="1" type="ORF">OEZ60_11600</name>
</gene>
<dbReference type="InterPro" id="IPR029058">
    <property type="entry name" value="AB_hydrolase_fold"/>
</dbReference>
<dbReference type="EMBL" id="JAOVQO010000010">
    <property type="protein sequence ID" value="MCU9848649.1"/>
    <property type="molecule type" value="Genomic_DNA"/>
</dbReference>